<sequence>MMRLLDCFISLLAQIRQFQRQPVGDPAALSAQLDAAIAQARRAGQDAGHADADIEEALFAVLALADEIILATDWLGRAEWQRRLLQRRYFSITNAGVAFYTRLDALDAARSGVREVYFLCLSLGFAGRYGYDRNQKALTDIKRSNLELLQQDEDGLPAEAGRLLFPDGYGAALQPGEPERKPVRSRRRWKLSSFAFNAMLLPLLVLVVLYGIYHVIIWQVVNTILPQISI</sequence>
<evidence type="ECO:0000256" key="1">
    <source>
        <dbReference type="SAM" id="Phobius"/>
    </source>
</evidence>
<organism evidence="3">
    <name type="scientific">Herbaspirillum huttiense subsp. nephrolepidis</name>
    <dbReference type="NCBI Taxonomy" id="3075126"/>
    <lineage>
        <taxon>Bacteria</taxon>
        <taxon>Pseudomonadati</taxon>
        <taxon>Pseudomonadota</taxon>
        <taxon>Betaproteobacteria</taxon>
        <taxon>Burkholderiales</taxon>
        <taxon>Oxalobacteraceae</taxon>
        <taxon>Herbaspirillum</taxon>
    </lineage>
</organism>
<accession>A0AAE4GAN7</accession>
<reference evidence="3" key="1">
    <citation type="submission" date="2023-02" db="EMBL/GenBank/DDBJ databases">
        <title>Description of Herbaspirillum huttiense subsp. nephrolepsisexaltata and Herbaspirillum huttiense subsp. lycopersicon.</title>
        <authorList>
            <person name="Poudel M."/>
            <person name="Sharma A."/>
            <person name="Goss E."/>
            <person name="Tapia J.H."/>
            <person name="Harmon C.M."/>
            <person name="Jones J.B."/>
        </authorList>
    </citation>
    <scope>NUCLEOTIDE SEQUENCE</scope>
    <source>
        <strain evidence="3">NC40101</strain>
    </source>
</reference>
<feature type="transmembrane region" description="Helical" evidence="1">
    <location>
        <begin position="194"/>
        <end position="216"/>
    </location>
</feature>
<dbReference type="Pfam" id="PF09850">
    <property type="entry name" value="DotU"/>
    <property type="match status" value="1"/>
</dbReference>
<keyword evidence="1" id="KW-0472">Membrane</keyword>
<dbReference type="AlphaFoldDB" id="A0AAE4GAN7"/>
<dbReference type="InterPro" id="IPR038522">
    <property type="entry name" value="T4/T6SS_DotU_sf"/>
</dbReference>
<dbReference type="InterPro" id="IPR017732">
    <property type="entry name" value="T4/T6SS_DotU"/>
</dbReference>
<dbReference type="PANTHER" id="PTHR38033:SF1">
    <property type="entry name" value="DOTU FAMILY TYPE IV_VI SECRETION SYSTEM PROTEIN"/>
    <property type="match status" value="1"/>
</dbReference>
<comment type="caution">
    <text evidence="3">The sequence shown here is derived from an EMBL/GenBank/DDBJ whole genome shotgun (WGS) entry which is preliminary data.</text>
</comment>
<dbReference type="Gene3D" id="1.25.40.590">
    <property type="entry name" value="Type IV / VI secretion system, DotU"/>
    <property type="match status" value="1"/>
</dbReference>
<evidence type="ECO:0000259" key="2">
    <source>
        <dbReference type="Pfam" id="PF09850"/>
    </source>
</evidence>
<gene>
    <name evidence="3" type="ORF">RJN63_15940</name>
</gene>
<feature type="domain" description="Type IV / VI secretion system DotU" evidence="2">
    <location>
        <begin position="4"/>
        <end position="215"/>
    </location>
</feature>
<keyword evidence="1" id="KW-1133">Transmembrane helix</keyword>
<name>A0AAE4GAN7_9BURK</name>
<proteinExistence type="predicted"/>
<dbReference type="NCBIfam" id="TIGR03349">
    <property type="entry name" value="IV_VI_DotU"/>
    <property type="match status" value="1"/>
</dbReference>
<protein>
    <submittedName>
        <fullName evidence="3">DotU family type IV/VI secretion system protein</fullName>
    </submittedName>
</protein>
<dbReference type="RefSeq" id="WP_310837666.1">
    <property type="nucleotide sequence ID" value="NZ_JAVLSM010000008.1"/>
</dbReference>
<evidence type="ECO:0000313" key="3">
    <source>
        <dbReference type="EMBL" id="MDT0338334.1"/>
    </source>
</evidence>
<dbReference type="EMBL" id="JAVRAA010000007">
    <property type="protein sequence ID" value="MDT0338334.1"/>
    <property type="molecule type" value="Genomic_DNA"/>
</dbReference>
<keyword evidence="1" id="KW-0812">Transmembrane</keyword>
<dbReference type="PANTHER" id="PTHR38033">
    <property type="entry name" value="MEMBRANE PROTEIN-RELATED"/>
    <property type="match status" value="1"/>
</dbReference>